<dbReference type="EMBL" id="CH981533">
    <property type="protein sequence ID" value="EDK47329.1"/>
    <property type="molecule type" value="Genomic_DNA"/>
</dbReference>
<sequence length="156" mass="18165">MSLRSLGTPTKKYSPRLLKQIDRVNKLRGTPETSYKFDASKIKEVELFVYRQKPIVFQPAKGLKSFLKDSLPTLRYHNPDIQFTVTNIKAELEDELKKIPLKLNIKAHNESDSSSIECANQPPHWILSELVKRTKARQMTAEEIPLIERTYKVKKW</sequence>
<dbReference type="FunCoup" id="A5E7C1">
    <property type="interactions" value="101"/>
</dbReference>
<evidence type="ECO:0000259" key="3">
    <source>
        <dbReference type="Pfam" id="PF05047"/>
    </source>
</evidence>
<reference evidence="4 5" key="1">
    <citation type="journal article" date="2009" name="Nature">
        <title>Evolution of pathogenicity and sexual reproduction in eight Candida genomes.</title>
        <authorList>
            <person name="Butler G."/>
            <person name="Rasmussen M.D."/>
            <person name="Lin M.F."/>
            <person name="Santos M.A."/>
            <person name="Sakthikumar S."/>
            <person name="Munro C.A."/>
            <person name="Rheinbay E."/>
            <person name="Grabherr M."/>
            <person name="Forche A."/>
            <person name="Reedy J.L."/>
            <person name="Agrafioti I."/>
            <person name="Arnaud M.B."/>
            <person name="Bates S."/>
            <person name="Brown A.J."/>
            <person name="Brunke S."/>
            <person name="Costanzo M.C."/>
            <person name="Fitzpatrick D.A."/>
            <person name="de Groot P.W."/>
            <person name="Harris D."/>
            <person name="Hoyer L.L."/>
            <person name="Hube B."/>
            <person name="Klis F.M."/>
            <person name="Kodira C."/>
            <person name="Lennard N."/>
            <person name="Logue M.E."/>
            <person name="Martin R."/>
            <person name="Neiman A.M."/>
            <person name="Nikolaou E."/>
            <person name="Quail M.A."/>
            <person name="Quinn J."/>
            <person name="Santos M.C."/>
            <person name="Schmitzberger F.F."/>
            <person name="Sherlock G."/>
            <person name="Shah P."/>
            <person name="Silverstein K.A."/>
            <person name="Skrzypek M.S."/>
            <person name="Soll D."/>
            <person name="Staggs R."/>
            <person name="Stansfield I."/>
            <person name="Stumpf M.P."/>
            <person name="Sudbery P.E."/>
            <person name="Srikantha T."/>
            <person name="Zeng Q."/>
            <person name="Berman J."/>
            <person name="Berriman M."/>
            <person name="Heitman J."/>
            <person name="Gow N.A."/>
            <person name="Lorenz M.C."/>
            <person name="Birren B.W."/>
            <person name="Kellis M."/>
            <person name="Cuomo C.A."/>
        </authorList>
    </citation>
    <scope>NUCLEOTIDE SEQUENCE [LARGE SCALE GENOMIC DNA]</scope>
    <source>
        <strain evidence="5">ATCC 11503 / BCRC 21390 / CBS 2605 / JCM 1781 / NBRC 1676 / NRRL YB-4239</strain>
    </source>
</reference>
<keyword evidence="5" id="KW-1185">Reference proteome</keyword>
<comment type="subcellular location">
    <subcellularLocation>
        <location evidence="1">Mitochondrion</location>
    </subcellularLocation>
</comment>
<accession>A5E7C1</accession>
<dbReference type="Pfam" id="PF05047">
    <property type="entry name" value="L51_S25_CI-B8"/>
    <property type="match status" value="1"/>
</dbReference>
<dbReference type="InParanoid" id="A5E7C1"/>
<dbReference type="eggNOG" id="ENOG502S1AY">
    <property type="taxonomic scope" value="Eukaryota"/>
</dbReference>
<keyword evidence="2" id="KW-0496">Mitochondrion</keyword>
<proteinExistence type="predicted"/>
<evidence type="ECO:0000313" key="5">
    <source>
        <dbReference type="Proteomes" id="UP000001996"/>
    </source>
</evidence>
<evidence type="ECO:0000256" key="1">
    <source>
        <dbReference type="ARBA" id="ARBA00004173"/>
    </source>
</evidence>
<evidence type="ECO:0000313" key="4">
    <source>
        <dbReference type="EMBL" id="EDK47329.1"/>
    </source>
</evidence>
<organism evidence="4 5">
    <name type="scientific">Lodderomyces elongisporus (strain ATCC 11503 / CBS 2605 / JCM 1781 / NBRC 1676 / NRRL YB-4239)</name>
    <name type="common">Yeast</name>
    <name type="synonym">Saccharomyces elongisporus</name>
    <dbReference type="NCBI Taxonomy" id="379508"/>
    <lineage>
        <taxon>Eukaryota</taxon>
        <taxon>Fungi</taxon>
        <taxon>Dikarya</taxon>
        <taxon>Ascomycota</taxon>
        <taxon>Saccharomycotina</taxon>
        <taxon>Pichiomycetes</taxon>
        <taxon>Debaryomycetaceae</taxon>
        <taxon>Candida/Lodderomyces clade</taxon>
        <taxon>Lodderomyces</taxon>
    </lineage>
</organism>
<dbReference type="Proteomes" id="UP000001996">
    <property type="component" value="Unassembled WGS sequence"/>
</dbReference>
<dbReference type="InterPro" id="IPR007741">
    <property type="entry name" value="Ribosomal_mL43/mS25/NADH_DH"/>
</dbReference>
<dbReference type="GO" id="GO:0005739">
    <property type="term" value="C:mitochondrion"/>
    <property type="evidence" value="ECO:0007669"/>
    <property type="project" value="UniProtKB-SubCell"/>
</dbReference>
<dbReference type="OMA" id="CPSKIVV"/>
<feature type="domain" description="Ribosomal protein/NADH dehydrogenase" evidence="3">
    <location>
        <begin position="64"/>
        <end position="87"/>
    </location>
</feature>
<dbReference type="OrthoDB" id="1696305at2759"/>
<protein>
    <recommendedName>
        <fullName evidence="3">Ribosomal protein/NADH dehydrogenase domain-containing protein</fullName>
    </recommendedName>
</protein>
<dbReference type="GeneID" id="5230390"/>
<dbReference type="HOGENOM" id="CLU_141769_0_0_1"/>
<evidence type="ECO:0000256" key="2">
    <source>
        <dbReference type="ARBA" id="ARBA00023128"/>
    </source>
</evidence>
<dbReference type="KEGG" id="lel:PVL30_005050"/>
<dbReference type="STRING" id="379508.A5E7C1"/>
<gene>
    <name evidence="4" type="ORF">LELG_05510</name>
</gene>
<dbReference type="AlphaFoldDB" id="A5E7C1"/>
<name>A5E7C1_LODEL</name>